<gene>
    <name evidence="2" type="ORF">EVA_12423</name>
</gene>
<reference evidence="2" key="1">
    <citation type="journal article" date="2012" name="PLoS ONE">
        <title>Gene sets for utilization of primary and secondary nutrition supplies in the distal gut of endangered iberian lynx.</title>
        <authorList>
            <person name="Alcaide M."/>
            <person name="Messina E."/>
            <person name="Richter M."/>
            <person name="Bargiela R."/>
            <person name="Peplies J."/>
            <person name="Huws S.A."/>
            <person name="Newbold C.J."/>
            <person name="Golyshin P.N."/>
            <person name="Simon M.A."/>
            <person name="Lopez G."/>
            <person name="Yakimov M.M."/>
            <person name="Ferrer M."/>
        </authorList>
    </citation>
    <scope>NUCLEOTIDE SEQUENCE</scope>
</reference>
<keyword evidence="2" id="KW-0547">Nucleotide-binding</keyword>
<evidence type="ECO:0000313" key="2">
    <source>
        <dbReference type="EMBL" id="EJW99468.1"/>
    </source>
</evidence>
<name>J9FY34_9ZZZZ</name>
<proteinExistence type="predicted"/>
<accession>J9FY34</accession>
<dbReference type="InterPro" id="IPR029492">
    <property type="entry name" value="DUF4435"/>
</dbReference>
<dbReference type="EMBL" id="AMCI01003787">
    <property type="protein sequence ID" value="EJW99468.1"/>
    <property type="molecule type" value="Genomic_DNA"/>
</dbReference>
<dbReference type="GO" id="GO:0005524">
    <property type="term" value="F:ATP binding"/>
    <property type="evidence" value="ECO:0007669"/>
    <property type="project" value="UniProtKB-KW"/>
</dbReference>
<evidence type="ECO:0000259" key="1">
    <source>
        <dbReference type="Pfam" id="PF14491"/>
    </source>
</evidence>
<keyword evidence="2" id="KW-0067">ATP-binding</keyword>
<feature type="domain" description="DUF4435" evidence="1">
    <location>
        <begin position="28"/>
        <end position="153"/>
    </location>
</feature>
<dbReference type="Pfam" id="PF14491">
    <property type="entry name" value="DUF4435"/>
    <property type="match status" value="1"/>
</dbReference>
<sequence length="197" mass="22725">MANLQDYLNSDYIRNLRPFSTDRTRMEVLVYVEGDDDVEFWEYALNQYGDSTKYKFSVKTNKGASVGGIAANGKEQLMRIANLGPHKIVCADADFDLLIDAYSNYSERIRRDRYVVHTTCYAVENILADVPFYPSFFQSLGISAQTTEYEEQLKWISLTCLDLFLLLLSFANDDSHHRYFWLKDFAACLNTISCHTL</sequence>
<protein>
    <submittedName>
        <fullName evidence="2">ABC transporter ATP-binding protein</fullName>
    </submittedName>
</protein>
<comment type="caution">
    <text evidence="2">The sequence shown here is derived from an EMBL/GenBank/DDBJ whole genome shotgun (WGS) entry which is preliminary data.</text>
</comment>
<organism evidence="2">
    <name type="scientific">gut metagenome</name>
    <dbReference type="NCBI Taxonomy" id="749906"/>
    <lineage>
        <taxon>unclassified sequences</taxon>
        <taxon>metagenomes</taxon>
        <taxon>organismal metagenomes</taxon>
    </lineage>
</organism>
<dbReference type="AlphaFoldDB" id="J9FY34"/>